<evidence type="ECO:0000256" key="1">
    <source>
        <dbReference type="ARBA" id="ARBA00009981"/>
    </source>
</evidence>
<evidence type="ECO:0000313" key="4">
    <source>
        <dbReference type="Proteomes" id="UP001500908"/>
    </source>
</evidence>
<comment type="similarity">
    <text evidence="1 2">Belongs to the phD/YefM antitoxin family.</text>
</comment>
<dbReference type="Proteomes" id="UP001500908">
    <property type="component" value="Unassembled WGS sequence"/>
</dbReference>
<organism evidence="3 4">
    <name type="scientific">Salinactinospora qingdaonensis</name>
    <dbReference type="NCBI Taxonomy" id="702744"/>
    <lineage>
        <taxon>Bacteria</taxon>
        <taxon>Bacillati</taxon>
        <taxon>Actinomycetota</taxon>
        <taxon>Actinomycetes</taxon>
        <taxon>Streptosporangiales</taxon>
        <taxon>Nocardiopsidaceae</taxon>
        <taxon>Salinactinospora</taxon>
    </lineage>
</organism>
<accession>A0ABP7FGN0</accession>
<evidence type="ECO:0000313" key="3">
    <source>
        <dbReference type="EMBL" id="GAA3739409.1"/>
    </source>
</evidence>
<dbReference type="Pfam" id="PF02604">
    <property type="entry name" value="PhdYeFM_antitox"/>
    <property type="match status" value="1"/>
</dbReference>
<evidence type="ECO:0000256" key="2">
    <source>
        <dbReference type="RuleBase" id="RU362080"/>
    </source>
</evidence>
<dbReference type="Gene3D" id="3.40.1620.10">
    <property type="entry name" value="YefM-like domain"/>
    <property type="match status" value="1"/>
</dbReference>
<gene>
    <name evidence="3" type="ORF">GCM10022402_18980</name>
</gene>
<name>A0ABP7FGN0_9ACTN</name>
<dbReference type="SUPFAM" id="SSF143120">
    <property type="entry name" value="YefM-like"/>
    <property type="match status" value="1"/>
</dbReference>
<dbReference type="InterPro" id="IPR036165">
    <property type="entry name" value="YefM-like_sf"/>
</dbReference>
<reference evidence="4" key="1">
    <citation type="journal article" date="2019" name="Int. J. Syst. Evol. Microbiol.">
        <title>The Global Catalogue of Microorganisms (GCM) 10K type strain sequencing project: providing services to taxonomists for standard genome sequencing and annotation.</title>
        <authorList>
            <consortium name="The Broad Institute Genomics Platform"/>
            <consortium name="The Broad Institute Genome Sequencing Center for Infectious Disease"/>
            <person name="Wu L."/>
            <person name="Ma J."/>
        </authorList>
    </citation>
    <scope>NUCLEOTIDE SEQUENCE [LARGE SCALE GENOMIC DNA]</scope>
    <source>
        <strain evidence="4">JCM 17137</strain>
    </source>
</reference>
<comment type="function">
    <text evidence="2">Antitoxin component of a type II toxin-antitoxin (TA) system.</text>
</comment>
<comment type="caution">
    <text evidence="3">The sequence shown here is derived from an EMBL/GenBank/DDBJ whole genome shotgun (WGS) entry which is preliminary data.</text>
</comment>
<proteinExistence type="inferred from homology"/>
<dbReference type="InterPro" id="IPR006442">
    <property type="entry name" value="Antitoxin_Phd/YefM"/>
</dbReference>
<dbReference type="EMBL" id="BAABDD010000007">
    <property type="protein sequence ID" value="GAA3739409.1"/>
    <property type="molecule type" value="Genomic_DNA"/>
</dbReference>
<protein>
    <recommendedName>
        <fullName evidence="2">Antitoxin</fullName>
    </recommendedName>
</protein>
<keyword evidence="4" id="KW-1185">Reference proteome</keyword>
<sequence>MSVLRFVVYTNTLVYTQAMEQTEQTLSTREFREHLADAIDRAKLGEATVVTRNGKAVGAFVPMEVLEEARRRDEEEIERLIEERRDSPTVPLAEVMAETLERRD</sequence>